<feature type="transmembrane region" description="Helical" evidence="6">
    <location>
        <begin position="89"/>
        <end position="111"/>
    </location>
</feature>
<dbReference type="CDD" id="cd06176">
    <property type="entry name" value="MFS_BCD_PucC-like"/>
    <property type="match status" value="1"/>
</dbReference>
<evidence type="ECO:0000256" key="3">
    <source>
        <dbReference type="ARBA" id="ARBA00022692"/>
    </source>
</evidence>
<feature type="transmembrane region" description="Helical" evidence="6">
    <location>
        <begin position="323"/>
        <end position="341"/>
    </location>
</feature>
<feature type="transmembrane region" description="Helical" evidence="6">
    <location>
        <begin position="380"/>
        <end position="399"/>
    </location>
</feature>
<dbReference type="PANTHER" id="PTHR23538">
    <property type="entry name" value="44.5 KD BACTERIOCHLOROPHYLL SYNTHASE SUBUNIT"/>
    <property type="match status" value="1"/>
</dbReference>
<keyword evidence="3 6" id="KW-0812">Transmembrane</keyword>
<dbReference type="InterPro" id="IPR026036">
    <property type="entry name" value="PucC"/>
</dbReference>
<comment type="subcellular location">
    <subcellularLocation>
        <location evidence="1">Membrane</location>
        <topology evidence="1">Multi-pass membrane protein</topology>
    </subcellularLocation>
</comment>
<accession>A0ABP9KXR1</accession>
<feature type="transmembrane region" description="Helical" evidence="6">
    <location>
        <begin position="132"/>
        <end position="152"/>
    </location>
</feature>
<dbReference type="SUPFAM" id="SSF103473">
    <property type="entry name" value="MFS general substrate transporter"/>
    <property type="match status" value="1"/>
</dbReference>
<dbReference type="EMBL" id="BAABHW010000001">
    <property type="protein sequence ID" value="GAA5066405.1"/>
    <property type="molecule type" value="Genomic_DNA"/>
</dbReference>
<feature type="transmembrane region" description="Helical" evidence="6">
    <location>
        <begin position="232"/>
        <end position="252"/>
    </location>
</feature>
<name>A0ABP9KXR1_9RHOB</name>
<dbReference type="InterPro" id="IPR036259">
    <property type="entry name" value="MFS_trans_sf"/>
</dbReference>
<dbReference type="Proteomes" id="UP001499910">
    <property type="component" value="Unassembled WGS sequence"/>
</dbReference>
<comment type="caution">
    <text evidence="7">The sequence shown here is derived from an EMBL/GenBank/DDBJ whole genome shotgun (WGS) entry which is preliminary data.</text>
</comment>
<sequence>MIATHRLFGGRGPPPPGRKVMPFNYRQYALTKLSRITPRYLPFADVATEDVPLRQLLRLSLFQVTVGMALVLLVGTLNRVMIVELGVPATLVAGMLALPLVFAPFRTLIGFKSDTHVSALGWRRVPFIWKGTLYQFGGFAFMPFALLVLSGFAEAVDAPRWIGLSSAALSFLLVGAGAHTVQTAGLALATDLVREEDHPKVVGLMYVMLLIGMVVSALVYGALLSNYTPGRLIQVIQGTAVVTVALNLIAIWQQEARDRARAQRLAGSMPPTFREAWRLLVARPDMMRLLVVIGLGTFGFGMADVLLEPYGAQALGFSVAETTRLTALLAAGTLLGFGYASKALATGGRPAQLGSVGALIGIPGFIAFILSPTIMGTPLFLAGTLATGIGAGLFGHATLTATMRAASADQIGLSLGAWGAVQASCAGIGAALAGIVRDILVELRPVDGLEAYTPYNVVFMVEIAFLAAAIMIAVPMVIRQRKTRAKTVASEQQTTQMEVP</sequence>
<dbReference type="InterPro" id="IPR004896">
    <property type="entry name" value="PucC-rel"/>
</dbReference>
<dbReference type="Pfam" id="PF03209">
    <property type="entry name" value="PUCC"/>
    <property type="match status" value="1"/>
</dbReference>
<gene>
    <name evidence="7" type="primary">pucC</name>
    <name evidence="7" type="ORF">GCM10023209_04950</name>
</gene>
<dbReference type="PIRSF" id="PIRSF016565">
    <property type="entry name" value="PucC"/>
    <property type="match status" value="1"/>
</dbReference>
<feature type="transmembrane region" description="Helical" evidence="6">
    <location>
        <begin position="455"/>
        <end position="478"/>
    </location>
</feature>
<evidence type="ECO:0000256" key="1">
    <source>
        <dbReference type="ARBA" id="ARBA00004141"/>
    </source>
</evidence>
<feature type="transmembrane region" description="Helical" evidence="6">
    <location>
        <begin position="353"/>
        <end position="374"/>
    </location>
</feature>
<evidence type="ECO:0000256" key="2">
    <source>
        <dbReference type="ARBA" id="ARBA00008412"/>
    </source>
</evidence>
<feature type="transmembrane region" description="Helical" evidence="6">
    <location>
        <begin position="286"/>
        <end position="303"/>
    </location>
</feature>
<evidence type="ECO:0000313" key="8">
    <source>
        <dbReference type="Proteomes" id="UP001499910"/>
    </source>
</evidence>
<evidence type="ECO:0000256" key="6">
    <source>
        <dbReference type="SAM" id="Phobius"/>
    </source>
</evidence>
<evidence type="ECO:0000256" key="4">
    <source>
        <dbReference type="ARBA" id="ARBA00022989"/>
    </source>
</evidence>
<feature type="transmembrane region" description="Helical" evidence="6">
    <location>
        <begin position="411"/>
        <end position="435"/>
    </location>
</feature>
<dbReference type="Gene3D" id="1.20.1250.20">
    <property type="entry name" value="MFS general substrate transporter like domains"/>
    <property type="match status" value="1"/>
</dbReference>
<organism evidence="7 8">
    <name type="scientific">[Roseibacterium] beibuensis</name>
    <dbReference type="NCBI Taxonomy" id="1193142"/>
    <lineage>
        <taxon>Bacteria</taxon>
        <taxon>Pseudomonadati</taxon>
        <taxon>Pseudomonadota</taxon>
        <taxon>Alphaproteobacteria</taxon>
        <taxon>Rhodobacterales</taxon>
        <taxon>Roseobacteraceae</taxon>
        <taxon>Roseicyclus</taxon>
    </lineage>
</organism>
<feature type="transmembrane region" description="Helical" evidence="6">
    <location>
        <begin position="56"/>
        <end position="77"/>
    </location>
</feature>
<protein>
    <submittedName>
        <fullName evidence="7">Light-harvesting complexes assembly protein PucC</fullName>
    </submittedName>
</protein>
<evidence type="ECO:0000256" key="5">
    <source>
        <dbReference type="ARBA" id="ARBA00023136"/>
    </source>
</evidence>
<comment type="similarity">
    <text evidence="2">Belongs to the PucC family.</text>
</comment>
<feature type="transmembrane region" description="Helical" evidence="6">
    <location>
        <begin position="164"/>
        <end position="189"/>
    </location>
</feature>
<dbReference type="PANTHER" id="PTHR23538:SF1">
    <property type="entry name" value="44.5 KD BACTERIOCHLOROPHYLL SYNTHASE SUBUNIT"/>
    <property type="match status" value="1"/>
</dbReference>
<feature type="transmembrane region" description="Helical" evidence="6">
    <location>
        <begin position="201"/>
        <end position="220"/>
    </location>
</feature>
<evidence type="ECO:0000313" key="7">
    <source>
        <dbReference type="EMBL" id="GAA5066405.1"/>
    </source>
</evidence>
<keyword evidence="4 6" id="KW-1133">Transmembrane helix</keyword>
<reference evidence="8" key="1">
    <citation type="journal article" date="2019" name="Int. J. Syst. Evol. Microbiol.">
        <title>The Global Catalogue of Microorganisms (GCM) 10K type strain sequencing project: providing services to taxonomists for standard genome sequencing and annotation.</title>
        <authorList>
            <consortium name="The Broad Institute Genomics Platform"/>
            <consortium name="The Broad Institute Genome Sequencing Center for Infectious Disease"/>
            <person name="Wu L."/>
            <person name="Ma J."/>
        </authorList>
    </citation>
    <scope>NUCLEOTIDE SEQUENCE [LARGE SCALE GENOMIC DNA]</scope>
    <source>
        <strain evidence="8">JCM 18015</strain>
    </source>
</reference>
<keyword evidence="8" id="KW-1185">Reference proteome</keyword>
<proteinExistence type="inferred from homology"/>
<keyword evidence="5 6" id="KW-0472">Membrane</keyword>